<keyword evidence="4 9" id="KW-0812">Transmembrane</keyword>
<feature type="transmembrane region" description="Helical" evidence="9">
    <location>
        <begin position="206"/>
        <end position="227"/>
    </location>
</feature>
<dbReference type="PANTHER" id="PTHR33281:SF19">
    <property type="entry name" value="VOLTAGE-DEPENDENT ANION CHANNEL-FORMING PROTEIN YNEE"/>
    <property type="match status" value="1"/>
</dbReference>
<feature type="transmembrane region" description="Helical" evidence="9">
    <location>
        <begin position="21"/>
        <end position="41"/>
    </location>
</feature>
<gene>
    <name evidence="10" type="ORF">V8N49_15660</name>
</gene>
<dbReference type="PANTHER" id="PTHR33281">
    <property type="entry name" value="UPF0187 PROTEIN YNEE"/>
    <property type="match status" value="1"/>
</dbReference>
<evidence type="ECO:0000256" key="7">
    <source>
        <dbReference type="ARBA" id="ARBA00023136"/>
    </source>
</evidence>
<dbReference type="GeneID" id="89475673"/>
<feature type="transmembrane region" description="Helical" evidence="9">
    <location>
        <begin position="53"/>
        <end position="71"/>
    </location>
</feature>
<dbReference type="Pfam" id="PF25539">
    <property type="entry name" value="Bestrophin_2"/>
    <property type="match status" value="1"/>
</dbReference>
<organism evidence="10 11">
    <name type="scientific">Erwinia aphidicola</name>
    <dbReference type="NCBI Taxonomy" id="68334"/>
    <lineage>
        <taxon>Bacteria</taxon>
        <taxon>Pseudomonadati</taxon>
        <taxon>Pseudomonadota</taxon>
        <taxon>Gammaproteobacteria</taxon>
        <taxon>Enterobacterales</taxon>
        <taxon>Erwiniaceae</taxon>
        <taxon>Erwinia</taxon>
    </lineage>
</organism>
<dbReference type="RefSeq" id="WP_133623474.1">
    <property type="nucleotide sequence ID" value="NZ_CAKKMT010000001.1"/>
</dbReference>
<keyword evidence="11" id="KW-1185">Reference proteome</keyword>
<name>A0ABU8DHV5_ERWAP</name>
<keyword evidence="2" id="KW-0813">Transport</keyword>
<protein>
    <submittedName>
        <fullName evidence="10">Bestrophin family ion channel</fullName>
    </submittedName>
</protein>
<evidence type="ECO:0000256" key="2">
    <source>
        <dbReference type="ARBA" id="ARBA00022448"/>
    </source>
</evidence>
<accession>A0ABU8DHV5</accession>
<dbReference type="Proteomes" id="UP001306592">
    <property type="component" value="Unassembled WGS sequence"/>
</dbReference>
<comment type="subcellular location">
    <subcellularLocation>
        <location evidence="1">Cell membrane</location>
        <topology evidence="1">Multi-pass membrane protein</topology>
    </subcellularLocation>
</comment>
<evidence type="ECO:0000256" key="8">
    <source>
        <dbReference type="ARBA" id="ARBA00034708"/>
    </source>
</evidence>
<evidence type="ECO:0000313" key="11">
    <source>
        <dbReference type="Proteomes" id="UP001306592"/>
    </source>
</evidence>
<proteinExistence type="inferred from homology"/>
<evidence type="ECO:0000256" key="9">
    <source>
        <dbReference type="SAM" id="Phobius"/>
    </source>
</evidence>
<sequence>MIIRPTNSHWFVRLFAWHGSVLPGIWFRLSLNLLMSIIAIYCLDWYETLGIKLTLAPFSLLGVSIAVFLGFRNSVCFGRFIEARMFWGNLLIACRTLQRLAQAISPAEAPRVMALLLAFCYSLKHQLRRTDAHADLRRYLGDEADEILTRRAPTNFIELQLSNWLAEQRRRGNISDILYQHMDSNINQLSQVLGGCERLASMPVPFAYGLLLHRTVYLFCTLLPFALVPDLHYMTPLVSVFISYTFLSLDTLAEELEMPFGLAKNHLPLDAMCINIEINLREMSLETELPDTPVPDKHYRLT</sequence>
<reference evidence="10 11" key="1">
    <citation type="submission" date="2024-02" db="EMBL/GenBank/DDBJ databases">
        <title>First report Erwinia aphidicola in onion in Chile.</title>
        <authorList>
            <person name="Valenzuela M."/>
            <person name="Pena M."/>
            <person name="Dutta B."/>
        </authorList>
    </citation>
    <scope>NUCLEOTIDE SEQUENCE [LARGE SCALE GENOMIC DNA]</scope>
    <source>
        <strain evidence="10 11">QCJ3A</strain>
    </source>
</reference>
<dbReference type="EMBL" id="JBANEI010000011">
    <property type="protein sequence ID" value="MEI2683086.1"/>
    <property type="molecule type" value="Genomic_DNA"/>
</dbReference>
<evidence type="ECO:0000313" key="10">
    <source>
        <dbReference type="EMBL" id="MEI2683086.1"/>
    </source>
</evidence>
<keyword evidence="5 9" id="KW-1133">Transmembrane helix</keyword>
<evidence type="ECO:0000256" key="5">
    <source>
        <dbReference type="ARBA" id="ARBA00022989"/>
    </source>
</evidence>
<evidence type="ECO:0000256" key="1">
    <source>
        <dbReference type="ARBA" id="ARBA00004651"/>
    </source>
</evidence>
<dbReference type="InterPro" id="IPR044669">
    <property type="entry name" value="YneE/VCCN1/2-like"/>
</dbReference>
<evidence type="ECO:0000256" key="6">
    <source>
        <dbReference type="ARBA" id="ARBA00023065"/>
    </source>
</evidence>
<keyword evidence="3" id="KW-1003">Cell membrane</keyword>
<keyword evidence="6" id="KW-0406">Ion transport</keyword>
<evidence type="ECO:0000256" key="3">
    <source>
        <dbReference type="ARBA" id="ARBA00022475"/>
    </source>
</evidence>
<comment type="caution">
    <text evidence="10">The sequence shown here is derived from an EMBL/GenBank/DDBJ whole genome shotgun (WGS) entry which is preliminary data.</text>
</comment>
<comment type="similarity">
    <text evidence="8">Belongs to the anion channel-forming bestrophin (TC 1.A.46) family.</text>
</comment>
<keyword evidence="7 9" id="KW-0472">Membrane</keyword>
<evidence type="ECO:0000256" key="4">
    <source>
        <dbReference type="ARBA" id="ARBA00022692"/>
    </source>
</evidence>